<evidence type="ECO:0000313" key="8">
    <source>
        <dbReference type="EMBL" id="MBD1270277.1"/>
    </source>
</evidence>
<proteinExistence type="inferred from homology"/>
<keyword evidence="3" id="KW-0732">Signal</keyword>
<evidence type="ECO:0000256" key="4">
    <source>
        <dbReference type="ARBA" id="ARBA00022798"/>
    </source>
</evidence>
<dbReference type="CDD" id="cd08602">
    <property type="entry name" value="GDPD_ScGlpQ1_like"/>
    <property type="match status" value="1"/>
</dbReference>
<dbReference type="Proteomes" id="UP000659061">
    <property type="component" value="Unassembled WGS sequence"/>
</dbReference>
<comment type="catalytic activity">
    <reaction evidence="6">
        <text>a sn-glycero-3-phosphodiester + H2O = an alcohol + sn-glycerol 3-phosphate + H(+)</text>
        <dbReference type="Rhea" id="RHEA:12969"/>
        <dbReference type="ChEBI" id="CHEBI:15377"/>
        <dbReference type="ChEBI" id="CHEBI:15378"/>
        <dbReference type="ChEBI" id="CHEBI:30879"/>
        <dbReference type="ChEBI" id="CHEBI:57597"/>
        <dbReference type="ChEBI" id="CHEBI:83408"/>
        <dbReference type="EC" id="3.1.4.46"/>
    </reaction>
</comment>
<accession>A0A8I0KIT2</accession>
<reference evidence="8" key="2">
    <citation type="submission" date="2020-09" db="EMBL/GenBank/DDBJ databases">
        <title>Novel species in genus Aeromicrobium.</title>
        <authorList>
            <person name="Zhang G."/>
        </authorList>
    </citation>
    <scope>NUCLEOTIDE SEQUENCE</scope>
    <source>
        <strain evidence="8">SSW1-57</strain>
    </source>
</reference>
<comment type="caution">
    <text evidence="8">The sequence shown here is derived from an EMBL/GenBank/DDBJ whole genome shotgun (WGS) entry which is preliminary data.</text>
</comment>
<dbReference type="RefSeq" id="WP_179426326.1">
    <property type="nucleotide sequence ID" value="NZ_BAAAMP010000002.1"/>
</dbReference>
<dbReference type="EMBL" id="JACBZN010000001">
    <property type="protein sequence ID" value="NYI39065.1"/>
    <property type="molecule type" value="Genomic_DNA"/>
</dbReference>
<feature type="domain" description="GP-PDE" evidence="7">
    <location>
        <begin position="9"/>
        <end position="337"/>
    </location>
</feature>
<dbReference type="PANTHER" id="PTHR43620">
    <property type="entry name" value="GLYCEROPHOSPHORYL DIESTER PHOSPHODIESTERASE"/>
    <property type="match status" value="1"/>
</dbReference>
<gene>
    <name evidence="9" type="ORF">BJ975_002440</name>
    <name evidence="8" type="ORF">IDH50_08550</name>
</gene>
<evidence type="ECO:0000259" key="7">
    <source>
        <dbReference type="PROSITE" id="PS51704"/>
    </source>
</evidence>
<dbReference type="Proteomes" id="UP000587211">
    <property type="component" value="Unassembled WGS sequence"/>
</dbReference>
<evidence type="ECO:0000256" key="3">
    <source>
        <dbReference type="ARBA" id="ARBA00022729"/>
    </source>
</evidence>
<dbReference type="EMBL" id="JACWMT010000001">
    <property type="protein sequence ID" value="MBD1270277.1"/>
    <property type="molecule type" value="Genomic_DNA"/>
</dbReference>
<evidence type="ECO:0000313" key="9">
    <source>
        <dbReference type="EMBL" id="NYI39065.1"/>
    </source>
</evidence>
<dbReference type="GO" id="GO:0042597">
    <property type="term" value="C:periplasmic space"/>
    <property type="evidence" value="ECO:0007669"/>
    <property type="project" value="TreeGrafter"/>
</dbReference>
<keyword evidence="4" id="KW-0319">Glycerol metabolism</keyword>
<dbReference type="AlphaFoldDB" id="A0A8I0KIT2"/>
<sequence length="355" mass="39054">MTASLVDAPVVIAHRGVPGSRLEHTRPSYLLGIEEGADYIEPDVVATKDGALVVRHENEIGGTTDVASRPEFAHLRTTKFIDGVPLTGWFTEDFTLEEIRTLRTRERLPQLRPQNLALEGTEPILTLDEVIDIAEAENTRRGAGADPIGVYVETKHPTYFRGLGLDLNDRLLEVLDRRGLNRKGAKVVIQSMETANLKALRDRTPLPLVQLMERKGGPYDLVATYDPRDYAALTRPEELAKIAEYAQGIGPNKSLVIARDRHQNLLGETGLVRDAHEVGLFVHIWTMRNENNFLPVQWRTSQDEADPGDATAELLAFYAAGVDGVFSDFTRTAVAARSAHLSSAGPTRRAPAPGA</sequence>
<dbReference type="Gene3D" id="3.20.20.190">
    <property type="entry name" value="Phosphatidylinositol (PI) phosphodiesterase"/>
    <property type="match status" value="1"/>
</dbReference>
<protein>
    <recommendedName>
        <fullName evidence="2">glycerophosphodiester phosphodiesterase</fullName>
        <ecNumber evidence="2">3.1.4.46</ecNumber>
    </recommendedName>
</protein>
<evidence type="ECO:0000256" key="6">
    <source>
        <dbReference type="ARBA" id="ARBA00047512"/>
    </source>
</evidence>
<evidence type="ECO:0000313" key="11">
    <source>
        <dbReference type="Proteomes" id="UP000659061"/>
    </source>
</evidence>
<dbReference type="PROSITE" id="PS51704">
    <property type="entry name" value="GP_PDE"/>
    <property type="match status" value="1"/>
</dbReference>
<organism evidence="8 11">
    <name type="scientific">Aeromicrobium tamlense</name>
    <dbReference type="NCBI Taxonomy" id="375541"/>
    <lineage>
        <taxon>Bacteria</taxon>
        <taxon>Bacillati</taxon>
        <taxon>Actinomycetota</taxon>
        <taxon>Actinomycetes</taxon>
        <taxon>Propionibacteriales</taxon>
        <taxon>Nocardioidaceae</taxon>
        <taxon>Aeromicrobium</taxon>
    </lineage>
</organism>
<reference evidence="9 10" key="1">
    <citation type="submission" date="2020-07" db="EMBL/GenBank/DDBJ databases">
        <title>Sequencing the genomes of 1000 actinobacteria strains.</title>
        <authorList>
            <person name="Klenk H.-P."/>
        </authorList>
    </citation>
    <scope>NUCLEOTIDE SEQUENCE [LARGE SCALE GENOMIC DNA]</scope>
    <source>
        <strain evidence="9 10">DSM 19087</strain>
    </source>
</reference>
<evidence type="ECO:0000256" key="1">
    <source>
        <dbReference type="ARBA" id="ARBA00007277"/>
    </source>
</evidence>
<dbReference type="GO" id="GO:0008889">
    <property type="term" value="F:glycerophosphodiester phosphodiesterase activity"/>
    <property type="evidence" value="ECO:0007669"/>
    <property type="project" value="UniProtKB-EC"/>
</dbReference>
<dbReference type="InterPro" id="IPR030395">
    <property type="entry name" value="GP_PDE_dom"/>
</dbReference>
<evidence type="ECO:0000256" key="2">
    <source>
        <dbReference type="ARBA" id="ARBA00012247"/>
    </source>
</evidence>
<dbReference type="GO" id="GO:0006071">
    <property type="term" value="P:glycerol metabolic process"/>
    <property type="evidence" value="ECO:0007669"/>
    <property type="project" value="UniProtKB-KW"/>
</dbReference>
<dbReference type="EC" id="3.1.4.46" evidence="2"/>
<name>A0A8I0KIT2_9ACTN</name>
<dbReference type="InterPro" id="IPR017946">
    <property type="entry name" value="PLC-like_Pdiesterase_TIM-brl"/>
</dbReference>
<comment type="similarity">
    <text evidence="1">Belongs to the glycerophosphoryl diester phosphodiesterase family.</text>
</comment>
<evidence type="ECO:0000256" key="5">
    <source>
        <dbReference type="ARBA" id="ARBA00022801"/>
    </source>
</evidence>
<dbReference type="Pfam" id="PF03009">
    <property type="entry name" value="GDPD"/>
    <property type="match status" value="1"/>
</dbReference>
<keyword evidence="5 9" id="KW-0378">Hydrolase</keyword>
<dbReference type="GO" id="GO:0006629">
    <property type="term" value="P:lipid metabolic process"/>
    <property type="evidence" value="ECO:0007669"/>
    <property type="project" value="InterPro"/>
</dbReference>
<dbReference type="SUPFAM" id="SSF51695">
    <property type="entry name" value="PLC-like phosphodiesterases"/>
    <property type="match status" value="1"/>
</dbReference>
<dbReference type="PANTHER" id="PTHR43620:SF7">
    <property type="entry name" value="GLYCEROPHOSPHODIESTER PHOSPHODIESTERASE GDPD5-RELATED"/>
    <property type="match status" value="1"/>
</dbReference>
<keyword evidence="10" id="KW-1185">Reference proteome</keyword>
<evidence type="ECO:0000313" key="10">
    <source>
        <dbReference type="Proteomes" id="UP000587211"/>
    </source>
</evidence>